<evidence type="ECO:0000313" key="2">
    <source>
        <dbReference type="Proteomes" id="UP000815677"/>
    </source>
</evidence>
<protein>
    <submittedName>
        <fullName evidence="1">Uncharacterized protein</fullName>
    </submittedName>
</protein>
<proteinExistence type="predicted"/>
<evidence type="ECO:0000313" key="1">
    <source>
        <dbReference type="EMBL" id="GAT47447.1"/>
    </source>
</evidence>
<sequence length="294" mass="32344">MSATPAPELPPLVQVLPDLDGARINRSQFTVQYGDTHNYPAPSVAQTHLNRHPLVELHEYELLCKSLVHSGRGRPLLRPTQDDNDYPPAYRQIGISIGDVGCINSELGCFAFDFNVYRDGSHPINSPNRAPHDFRPVSEPRISDNFNPPGSHVVSTQTVEAIQLDAGPGFSPRYGLQFNCVGLTGAFIALPNGSAVQRLKSTEPLRKHIIQHGGTWYTHLTEGVGQSLENDSFYVVTQCEKACVGGLGTFQIPEERPFQLTFGPEVHPNGTVMSAWISSKAHFIHSRILGYTSH</sequence>
<reference evidence="1" key="1">
    <citation type="submission" date="2014-09" db="EMBL/GenBank/DDBJ databases">
        <title>Genome sequence of the luminous mushroom Mycena chlorophos for searching fungal bioluminescence genes.</title>
        <authorList>
            <person name="Tanaka Y."/>
            <person name="Kasuga D."/>
            <person name="Oba Y."/>
            <person name="Hase S."/>
            <person name="Sato K."/>
            <person name="Oba Y."/>
            <person name="Sakakibara Y."/>
        </authorList>
    </citation>
    <scope>NUCLEOTIDE SEQUENCE</scope>
</reference>
<name>A0ABQ0L8G8_MYCCL</name>
<gene>
    <name evidence="1" type="ORF">MCHLO_04908</name>
</gene>
<organism evidence="1 2">
    <name type="scientific">Mycena chlorophos</name>
    <name type="common">Agaric fungus</name>
    <name type="synonym">Agaricus chlorophos</name>
    <dbReference type="NCBI Taxonomy" id="658473"/>
    <lineage>
        <taxon>Eukaryota</taxon>
        <taxon>Fungi</taxon>
        <taxon>Dikarya</taxon>
        <taxon>Basidiomycota</taxon>
        <taxon>Agaricomycotina</taxon>
        <taxon>Agaricomycetes</taxon>
        <taxon>Agaricomycetidae</taxon>
        <taxon>Agaricales</taxon>
        <taxon>Marasmiineae</taxon>
        <taxon>Mycenaceae</taxon>
        <taxon>Mycena</taxon>
    </lineage>
</organism>
<keyword evidence="2" id="KW-1185">Reference proteome</keyword>
<accession>A0ABQ0L8G8</accession>
<dbReference type="EMBL" id="DF843515">
    <property type="protein sequence ID" value="GAT47447.1"/>
    <property type="molecule type" value="Genomic_DNA"/>
</dbReference>
<dbReference type="Proteomes" id="UP000815677">
    <property type="component" value="Unassembled WGS sequence"/>
</dbReference>